<feature type="region of interest" description="Disordered" evidence="2">
    <location>
        <begin position="195"/>
        <end position="249"/>
    </location>
</feature>
<feature type="domain" description="C2" evidence="3">
    <location>
        <begin position="72"/>
        <end position="162"/>
    </location>
</feature>
<sequence>MLMKRDLKERMNESTSTTPTSNLRIRFLRVQHYDDDHHNRSTTTTTTTKYGSIINQLTSMASVRGAIVKKGDLEISLLETKGIKDGDIFCILDLPPNKPFKTHLFKGPDPKFNQKFILDLMTLNDEEIIIVLKEQKLGGSKFLGQIQIPIKALSIAPEAQWYYLTDRPSKAGKTPKVVSGSVLIHLNFIHRYQKNKPQPSGVGPSGQQQKASPWTNGTLQANPPTPQASSSSSAQILQTSTPSSVCSSQSSSFSSFESIEYSQEEAVIIEETLKDKENIVMKQLKQQKDIIKQYNETIGRRSSTNPQDKIKMQKLQEEIDEMEKLVSKSTPAIKPIPASEINTLSSQSAMERSASSSTLSRRSTPLNRTLKDTSHESISSTRSVNASKIDISKFSFDKQQQQQQQSNTPMSGTIKSSSSLSDLEIRVKVMSLELENERQSKEQVVEKNKMLLKENERLEREVEREKLMASATSSKKIDDLTLKVKIHEAEIQSLIQEKQILVEKAKIFEKDADRLEKDLDYERQLKRKEGDRKESERGEVKRMTMELELANSKIRLLQSDLEKKSYSSSMNGASFGGDAEPQVQMLQVELESEKKLKELATTRVKTLEKDGDKAEKTIQRLEAEVARTNKQLERVTTERDQLEKKERESVARTVEEKLNEAIKLLIQLSSSRPDGASVILPPSYDITVARKIKDIQEKVIQQQLKNREMELGLMEMRSQRINRLVQKQQDMSDEDYLNDSIDDEEDEDCLTGGEARLRVGGARGRAQLQQQQISILVSKLDKLDKLEELMRKLDNMKTMVPAGGDTTGAPSSGKRSYTDIKNELTALQKTIFNDKAPEKEREEANIKFEKVYQELVATEEHKRELLQIQEEKRRINEPLNQKALQKLLPIYQLSNIEKNVELKERVRLNPELTLIGMDPKAILSKHQNDFLHFFLANLTLDELRAIRVSLPKWRADQKKQVEWTTTLEERIDQYAKNPPAPKPAPSSTKPKVNIKKPPPPPPVAKKGAIAQVDPQSNIMNELLKRRKRVE</sequence>
<dbReference type="CDD" id="cd00030">
    <property type="entry name" value="C2"/>
    <property type="match status" value="1"/>
</dbReference>
<dbReference type="STRING" id="1054147.F4Q431"/>
<accession>F4Q431</accession>
<proteinExistence type="predicted"/>
<dbReference type="InterPro" id="IPR035892">
    <property type="entry name" value="C2_domain_sf"/>
</dbReference>
<reference evidence="5" key="1">
    <citation type="journal article" date="2011" name="Genome Res.">
        <title>Phylogeny-wide analysis of social amoeba genomes highlights ancient origins for complex intercellular communication.</title>
        <authorList>
            <person name="Heidel A.J."/>
            <person name="Lawal H.M."/>
            <person name="Felder M."/>
            <person name="Schilde C."/>
            <person name="Helps N.R."/>
            <person name="Tunggal B."/>
            <person name="Rivero F."/>
            <person name="John U."/>
            <person name="Schleicher M."/>
            <person name="Eichinger L."/>
            <person name="Platzer M."/>
            <person name="Noegel A.A."/>
            <person name="Schaap P."/>
            <person name="Gloeckner G."/>
        </authorList>
    </citation>
    <scope>NUCLEOTIDE SEQUENCE [LARGE SCALE GENOMIC DNA]</scope>
    <source>
        <strain evidence="5">SH3</strain>
    </source>
</reference>
<protein>
    <submittedName>
        <fullName evidence="4">C2 domain-containing protein</fullName>
    </submittedName>
</protein>
<name>F4Q431_CACFS</name>
<dbReference type="KEGG" id="dfa:DFA_07926"/>
<feature type="compositionally biased region" description="Low complexity" evidence="2">
    <location>
        <begin position="197"/>
        <end position="209"/>
    </location>
</feature>
<feature type="region of interest" description="Disordered" evidence="2">
    <location>
        <begin position="328"/>
        <end position="419"/>
    </location>
</feature>
<feature type="compositionally biased region" description="Low complexity" evidence="2">
    <location>
        <begin position="344"/>
        <end position="368"/>
    </location>
</feature>
<dbReference type="Proteomes" id="UP000007797">
    <property type="component" value="Unassembled WGS sequence"/>
</dbReference>
<dbReference type="GeneID" id="14869502"/>
<feature type="coiled-coil region" evidence="1">
    <location>
        <begin position="420"/>
        <end position="560"/>
    </location>
</feature>
<evidence type="ECO:0000313" key="5">
    <source>
        <dbReference type="Proteomes" id="UP000007797"/>
    </source>
</evidence>
<dbReference type="OMA" id="QWYYLTD"/>
<feature type="compositionally biased region" description="Low complexity" evidence="2">
    <location>
        <begin position="227"/>
        <end position="249"/>
    </location>
</feature>
<dbReference type="OrthoDB" id="20075at2759"/>
<feature type="compositionally biased region" description="Polar residues" evidence="2">
    <location>
        <begin position="376"/>
        <end position="386"/>
    </location>
</feature>
<feature type="compositionally biased region" description="Polar residues" evidence="2">
    <location>
        <begin position="406"/>
        <end position="419"/>
    </location>
</feature>
<evidence type="ECO:0000256" key="2">
    <source>
        <dbReference type="SAM" id="MobiDB-lite"/>
    </source>
</evidence>
<dbReference type="EMBL" id="GL883021">
    <property type="protein sequence ID" value="EGG16945.1"/>
    <property type="molecule type" value="Genomic_DNA"/>
</dbReference>
<feature type="compositionally biased region" description="Basic and acidic residues" evidence="2">
    <location>
        <begin position="1"/>
        <end position="12"/>
    </location>
</feature>
<dbReference type="AlphaFoldDB" id="F4Q431"/>
<dbReference type="Pfam" id="PF00168">
    <property type="entry name" value="C2"/>
    <property type="match status" value="1"/>
</dbReference>
<dbReference type="RefSeq" id="XP_004355419.1">
    <property type="nucleotide sequence ID" value="XM_004355367.1"/>
</dbReference>
<evidence type="ECO:0000313" key="4">
    <source>
        <dbReference type="EMBL" id="EGG16945.1"/>
    </source>
</evidence>
<dbReference type="InterPro" id="IPR000008">
    <property type="entry name" value="C2_dom"/>
</dbReference>
<organism evidence="4 5">
    <name type="scientific">Cavenderia fasciculata</name>
    <name type="common">Slime mold</name>
    <name type="synonym">Dictyostelium fasciculatum</name>
    <dbReference type="NCBI Taxonomy" id="261658"/>
    <lineage>
        <taxon>Eukaryota</taxon>
        <taxon>Amoebozoa</taxon>
        <taxon>Evosea</taxon>
        <taxon>Eumycetozoa</taxon>
        <taxon>Dictyostelia</taxon>
        <taxon>Acytosteliales</taxon>
        <taxon>Cavenderiaceae</taxon>
        <taxon>Cavenderia</taxon>
    </lineage>
</organism>
<keyword evidence="5" id="KW-1185">Reference proteome</keyword>
<evidence type="ECO:0000256" key="1">
    <source>
        <dbReference type="SAM" id="Coils"/>
    </source>
</evidence>
<feature type="region of interest" description="Disordered" evidence="2">
    <location>
        <begin position="1"/>
        <end position="20"/>
    </location>
</feature>
<feature type="compositionally biased region" description="Polar residues" evidence="2">
    <location>
        <begin position="210"/>
        <end position="220"/>
    </location>
</feature>
<feature type="coiled-coil region" evidence="1">
    <location>
        <begin position="590"/>
        <end position="652"/>
    </location>
</feature>
<gene>
    <name evidence="4" type="ORF">DFA_07926</name>
</gene>
<dbReference type="SUPFAM" id="SSF49562">
    <property type="entry name" value="C2 domain (Calcium/lipid-binding domain, CaLB)"/>
    <property type="match status" value="1"/>
</dbReference>
<keyword evidence="1" id="KW-0175">Coiled coil</keyword>
<dbReference type="Gene3D" id="2.60.40.150">
    <property type="entry name" value="C2 domain"/>
    <property type="match status" value="1"/>
</dbReference>
<dbReference type="SMART" id="SM00239">
    <property type="entry name" value="C2"/>
    <property type="match status" value="1"/>
</dbReference>
<evidence type="ECO:0000259" key="3">
    <source>
        <dbReference type="SMART" id="SM00239"/>
    </source>
</evidence>
<feature type="region of interest" description="Disordered" evidence="2">
    <location>
        <begin position="972"/>
        <end position="1030"/>
    </location>
</feature>